<feature type="domain" description="HTH iclR-type" evidence="4">
    <location>
        <begin position="10"/>
        <end position="70"/>
    </location>
</feature>
<dbReference type="SUPFAM" id="SSF46785">
    <property type="entry name" value="Winged helix' DNA-binding domain"/>
    <property type="match status" value="1"/>
</dbReference>
<evidence type="ECO:0000256" key="2">
    <source>
        <dbReference type="ARBA" id="ARBA00023125"/>
    </source>
</evidence>
<dbReference type="GO" id="GO:0045892">
    <property type="term" value="P:negative regulation of DNA-templated transcription"/>
    <property type="evidence" value="ECO:0007669"/>
    <property type="project" value="TreeGrafter"/>
</dbReference>
<dbReference type="GO" id="GO:0003677">
    <property type="term" value="F:DNA binding"/>
    <property type="evidence" value="ECO:0007669"/>
    <property type="project" value="UniProtKB-KW"/>
</dbReference>
<dbReference type="Pfam" id="PF09339">
    <property type="entry name" value="HTH_IclR"/>
    <property type="match status" value="1"/>
</dbReference>
<comment type="caution">
    <text evidence="6">The sequence shown here is derived from an EMBL/GenBank/DDBJ whole genome shotgun (WGS) entry which is preliminary data.</text>
</comment>
<name>A0A4D4JYT8_9ACTN</name>
<feature type="domain" description="IclR-ED" evidence="5">
    <location>
        <begin position="71"/>
        <end position="255"/>
    </location>
</feature>
<evidence type="ECO:0000313" key="7">
    <source>
        <dbReference type="Proteomes" id="UP000299290"/>
    </source>
</evidence>
<accession>A0A4D4JYT8</accession>
<sequence>MSGMANENGLMMIRKVAEVLTFLAQGEATVAEIVEATGEPRSSVYRLLSGLQSEDFVEAGTRRGRFRLGMRLLPLGAAVVARFDERKLAQPVMERLHDLTGETVFLCVPHHDEAICVERLAGKRVQSLALRVGGSLPLHAGAASRAMLARREAGEWDDYIRRNSPLAGFTPSTVVEPAGLKSLLAKTRESGLAISDQDVTVGVAALGVAITDYKGRVRGALSISGLRESVLGSSLGQWGDALIAAGHEVSRALGCGLVGGQVADFG</sequence>
<dbReference type="SUPFAM" id="SSF55781">
    <property type="entry name" value="GAF domain-like"/>
    <property type="match status" value="1"/>
</dbReference>
<dbReference type="InterPro" id="IPR036388">
    <property type="entry name" value="WH-like_DNA-bd_sf"/>
</dbReference>
<dbReference type="EMBL" id="BJHV01000001">
    <property type="protein sequence ID" value="GDY39568.1"/>
    <property type="molecule type" value="Genomic_DNA"/>
</dbReference>
<dbReference type="GO" id="GO:0003700">
    <property type="term" value="F:DNA-binding transcription factor activity"/>
    <property type="evidence" value="ECO:0007669"/>
    <property type="project" value="TreeGrafter"/>
</dbReference>
<dbReference type="PANTHER" id="PTHR30136:SF24">
    <property type="entry name" value="HTH-TYPE TRANSCRIPTIONAL REPRESSOR ALLR"/>
    <property type="match status" value="1"/>
</dbReference>
<dbReference type="PROSITE" id="PS51078">
    <property type="entry name" value="ICLR_ED"/>
    <property type="match status" value="1"/>
</dbReference>
<dbReference type="Gene3D" id="1.10.10.10">
    <property type="entry name" value="Winged helix-like DNA-binding domain superfamily/Winged helix DNA-binding domain"/>
    <property type="match status" value="1"/>
</dbReference>
<dbReference type="InterPro" id="IPR036390">
    <property type="entry name" value="WH_DNA-bd_sf"/>
</dbReference>
<reference evidence="6 7" key="1">
    <citation type="journal article" date="2020" name="Int. J. Syst. Evol. Microbiol.">
        <title>Reclassification of Streptomyces castelarensis and Streptomyces sporoclivatus as later heterotypic synonyms of Streptomyces antimycoticus.</title>
        <authorList>
            <person name="Komaki H."/>
            <person name="Tamura T."/>
        </authorList>
    </citation>
    <scope>NUCLEOTIDE SEQUENCE [LARGE SCALE GENOMIC DNA]</scope>
    <source>
        <strain evidence="6 7">NBRC 12839</strain>
    </source>
</reference>
<keyword evidence="3" id="KW-0804">Transcription</keyword>
<evidence type="ECO:0000259" key="4">
    <source>
        <dbReference type="PROSITE" id="PS51077"/>
    </source>
</evidence>
<evidence type="ECO:0000256" key="1">
    <source>
        <dbReference type="ARBA" id="ARBA00023015"/>
    </source>
</evidence>
<dbReference type="SMART" id="SM00346">
    <property type="entry name" value="HTH_ICLR"/>
    <property type="match status" value="1"/>
</dbReference>
<evidence type="ECO:0000256" key="3">
    <source>
        <dbReference type="ARBA" id="ARBA00023163"/>
    </source>
</evidence>
<evidence type="ECO:0000313" key="6">
    <source>
        <dbReference type="EMBL" id="GDY39568.1"/>
    </source>
</evidence>
<evidence type="ECO:0000259" key="5">
    <source>
        <dbReference type="PROSITE" id="PS51078"/>
    </source>
</evidence>
<keyword evidence="7" id="KW-1185">Reference proteome</keyword>
<protein>
    <submittedName>
        <fullName evidence="6">IclR family transcriptional regulator</fullName>
    </submittedName>
</protein>
<dbReference type="InterPro" id="IPR029016">
    <property type="entry name" value="GAF-like_dom_sf"/>
</dbReference>
<dbReference type="Gene3D" id="3.30.450.40">
    <property type="match status" value="1"/>
</dbReference>
<proteinExistence type="predicted"/>
<keyword evidence="1" id="KW-0805">Transcription regulation</keyword>
<keyword evidence="2" id="KW-0238">DNA-binding</keyword>
<dbReference type="Pfam" id="PF01614">
    <property type="entry name" value="IclR_C"/>
    <property type="match status" value="1"/>
</dbReference>
<dbReference type="PROSITE" id="PS51077">
    <property type="entry name" value="HTH_ICLR"/>
    <property type="match status" value="1"/>
</dbReference>
<dbReference type="InterPro" id="IPR005471">
    <property type="entry name" value="Tscrpt_reg_IclR_N"/>
</dbReference>
<gene>
    <name evidence="6" type="ORF">SANT12839_004500</name>
</gene>
<organism evidence="6 7">
    <name type="scientific">Streptomyces antimycoticus</name>
    <dbReference type="NCBI Taxonomy" id="68175"/>
    <lineage>
        <taxon>Bacteria</taxon>
        <taxon>Bacillati</taxon>
        <taxon>Actinomycetota</taxon>
        <taxon>Actinomycetes</taxon>
        <taxon>Kitasatosporales</taxon>
        <taxon>Streptomycetaceae</taxon>
        <taxon>Streptomyces</taxon>
        <taxon>Streptomyces violaceusniger group</taxon>
    </lineage>
</organism>
<dbReference type="InterPro" id="IPR050707">
    <property type="entry name" value="HTH_MetabolicPath_Reg"/>
</dbReference>
<dbReference type="PANTHER" id="PTHR30136">
    <property type="entry name" value="HELIX-TURN-HELIX TRANSCRIPTIONAL REGULATOR, ICLR FAMILY"/>
    <property type="match status" value="1"/>
</dbReference>
<dbReference type="Proteomes" id="UP000299290">
    <property type="component" value="Unassembled WGS sequence"/>
</dbReference>
<dbReference type="InterPro" id="IPR014757">
    <property type="entry name" value="Tscrpt_reg_IclR_C"/>
</dbReference>
<dbReference type="AlphaFoldDB" id="A0A4D4JYT8"/>